<reference evidence="1" key="1">
    <citation type="journal article" date="2015" name="Nature">
        <title>Complex archaea that bridge the gap between prokaryotes and eukaryotes.</title>
        <authorList>
            <person name="Spang A."/>
            <person name="Saw J.H."/>
            <person name="Jorgensen S.L."/>
            <person name="Zaremba-Niedzwiedzka K."/>
            <person name="Martijn J."/>
            <person name="Lind A.E."/>
            <person name="van Eijk R."/>
            <person name="Schleper C."/>
            <person name="Guy L."/>
            <person name="Ettema T.J."/>
        </authorList>
    </citation>
    <scope>NUCLEOTIDE SEQUENCE</scope>
</reference>
<name>A0A0F9QEC1_9ZZZZ</name>
<accession>A0A0F9QEC1</accession>
<proteinExistence type="predicted"/>
<evidence type="ECO:0000313" key="1">
    <source>
        <dbReference type="EMBL" id="KKN40859.1"/>
    </source>
</evidence>
<sequence length="30" mass="3447">MNKKLEEAPAILTLLNNVTNEQMEEFKKAV</sequence>
<comment type="caution">
    <text evidence="1">The sequence shown here is derived from an EMBL/GenBank/DDBJ whole genome shotgun (WGS) entry which is preliminary data.</text>
</comment>
<organism evidence="1">
    <name type="scientific">marine sediment metagenome</name>
    <dbReference type="NCBI Taxonomy" id="412755"/>
    <lineage>
        <taxon>unclassified sequences</taxon>
        <taxon>metagenomes</taxon>
        <taxon>ecological metagenomes</taxon>
    </lineage>
</organism>
<dbReference type="AlphaFoldDB" id="A0A0F9QEC1"/>
<feature type="non-terminal residue" evidence="1">
    <location>
        <position position="30"/>
    </location>
</feature>
<dbReference type="EMBL" id="LAZR01001681">
    <property type="protein sequence ID" value="KKN40859.1"/>
    <property type="molecule type" value="Genomic_DNA"/>
</dbReference>
<protein>
    <submittedName>
        <fullName evidence="1">Uncharacterized protein</fullName>
    </submittedName>
</protein>
<gene>
    <name evidence="1" type="ORF">LCGC14_0728810</name>
</gene>